<protein>
    <recommendedName>
        <fullName evidence="6">Protein sleepless</fullName>
    </recommendedName>
</protein>
<dbReference type="PANTHER" id="PTHR33562:SF2">
    <property type="entry name" value="PROTEIN QUIVER"/>
    <property type="match status" value="1"/>
</dbReference>
<keyword evidence="3" id="KW-0472">Membrane</keyword>
<reference evidence="4 5" key="1">
    <citation type="submission" date="2022-12" db="EMBL/GenBank/DDBJ databases">
        <title>Chromosome-level genome of Tegillarca granosa.</title>
        <authorList>
            <person name="Kim J."/>
        </authorList>
    </citation>
    <scope>NUCLEOTIDE SEQUENCE [LARGE SCALE GENOMIC DNA]</scope>
    <source>
        <strain evidence="4">Teg-2019</strain>
        <tissue evidence="4">Adductor muscle</tissue>
    </source>
</reference>
<evidence type="ECO:0000256" key="3">
    <source>
        <dbReference type="SAM" id="Phobius"/>
    </source>
</evidence>
<feature type="transmembrane region" description="Helical" evidence="3">
    <location>
        <begin position="127"/>
        <end position="145"/>
    </location>
</feature>
<dbReference type="EMBL" id="JARBDR010000214">
    <property type="protein sequence ID" value="KAJ8319141.1"/>
    <property type="molecule type" value="Genomic_DNA"/>
</dbReference>
<keyword evidence="3" id="KW-1133">Transmembrane helix</keyword>
<evidence type="ECO:0000256" key="2">
    <source>
        <dbReference type="ARBA" id="ARBA00023180"/>
    </source>
</evidence>
<gene>
    <name evidence="4" type="ORF">KUTeg_004232</name>
</gene>
<keyword evidence="3" id="KW-0812">Transmembrane</keyword>
<keyword evidence="1" id="KW-0732">Signal</keyword>
<name>A0ABQ9FQY7_TEGGR</name>
<proteinExistence type="predicted"/>
<evidence type="ECO:0000256" key="1">
    <source>
        <dbReference type="ARBA" id="ARBA00022729"/>
    </source>
</evidence>
<dbReference type="PANTHER" id="PTHR33562">
    <property type="entry name" value="ATILLA, ISOFORM B-RELATED-RELATED"/>
    <property type="match status" value="1"/>
</dbReference>
<evidence type="ECO:0000313" key="4">
    <source>
        <dbReference type="EMBL" id="KAJ8319141.1"/>
    </source>
</evidence>
<keyword evidence="5" id="KW-1185">Reference proteome</keyword>
<dbReference type="InterPro" id="IPR050975">
    <property type="entry name" value="Sleep_regulator"/>
</dbReference>
<comment type="caution">
    <text evidence="4">The sequence shown here is derived from an EMBL/GenBank/DDBJ whole genome shotgun (WGS) entry which is preliminary data.</text>
</comment>
<evidence type="ECO:0008006" key="6">
    <source>
        <dbReference type="Google" id="ProtNLM"/>
    </source>
</evidence>
<keyword evidence="2" id="KW-0325">Glycoprotein</keyword>
<evidence type="ECO:0000313" key="5">
    <source>
        <dbReference type="Proteomes" id="UP001217089"/>
    </source>
</evidence>
<accession>A0ABQ9FQY7</accession>
<dbReference type="Proteomes" id="UP001217089">
    <property type="component" value="Unassembled WGS sequence"/>
</dbReference>
<dbReference type="Pfam" id="PF17064">
    <property type="entry name" value="QVR"/>
    <property type="match status" value="1"/>
</dbReference>
<dbReference type="InterPro" id="IPR031424">
    <property type="entry name" value="QVR-like"/>
</dbReference>
<sequence length="151" mass="17483">MGAIMEKFQLFSLLLFGLFLLFYTGSTIRCYKCNSFFQADCADWFDNKTFNLEQCADDQKLCRKIVQEVYYLDKWEVRYIRQCAKSGEVGGDEGRQCVDRYGSYNVKMRYCHCDNQEGCNTGSSRSVSYYLLALPLLAVLGHLYSKLLNLT</sequence>
<organism evidence="4 5">
    <name type="scientific">Tegillarca granosa</name>
    <name type="common">Malaysian cockle</name>
    <name type="synonym">Anadara granosa</name>
    <dbReference type="NCBI Taxonomy" id="220873"/>
    <lineage>
        <taxon>Eukaryota</taxon>
        <taxon>Metazoa</taxon>
        <taxon>Spiralia</taxon>
        <taxon>Lophotrochozoa</taxon>
        <taxon>Mollusca</taxon>
        <taxon>Bivalvia</taxon>
        <taxon>Autobranchia</taxon>
        <taxon>Pteriomorphia</taxon>
        <taxon>Arcoida</taxon>
        <taxon>Arcoidea</taxon>
        <taxon>Arcidae</taxon>
        <taxon>Tegillarca</taxon>
    </lineage>
</organism>